<feature type="chain" id="PRO_5019075567" evidence="3">
    <location>
        <begin position="40"/>
        <end position="507"/>
    </location>
</feature>
<dbReference type="PIRSF" id="PIRSF006281">
    <property type="entry name" value="MdoG"/>
    <property type="match status" value="1"/>
</dbReference>
<dbReference type="Pfam" id="PF04349">
    <property type="entry name" value="MdoG"/>
    <property type="match status" value="1"/>
</dbReference>
<evidence type="ECO:0000313" key="6">
    <source>
        <dbReference type="Proteomes" id="UP000290975"/>
    </source>
</evidence>
<name>A0A401J591_SPHXE</name>
<dbReference type="InterPro" id="IPR007444">
    <property type="entry name" value="Glucan_biosyn_MdoG_C"/>
</dbReference>
<dbReference type="Gene3D" id="2.70.98.10">
    <property type="match status" value="1"/>
</dbReference>
<evidence type="ECO:0000256" key="3">
    <source>
        <dbReference type="SAM" id="SignalP"/>
    </source>
</evidence>
<proteinExistence type="predicted"/>
<feature type="domain" description="Glucan biosynthesis periplasmic MdoG C-terminal" evidence="4">
    <location>
        <begin position="44"/>
        <end position="503"/>
    </location>
</feature>
<evidence type="ECO:0000259" key="4">
    <source>
        <dbReference type="Pfam" id="PF04349"/>
    </source>
</evidence>
<keyword evidence="2 3" id="KW-0732">Signal</keyword>
<dbReference type="PANTHER" id="PTHR30504">
    <property type="entry name" value="GLUCANS BIOSYNTHESIS PROTEIN"/>
    <property type="match status" value="1"/>
</dbReference>
<dbReference type="GO" id="GO:0030246">
    <property type="term" value="F:carbohydrate binding"/>
    <property type="evidence" value="ECO:0007669"/>
    <property type="project" value="InterPro"/>
</dbReference>
<dbReference type="InterPro" id="IPR014756">
    <property type="entry name" value="Ig_E-set"/>
</dbReference>
<sequence>MALAVMPSMMKAMTHINRRAMIAATSAALILPHRLMAQAASEPFSWDRLIARAQRLARAPFAETPLHPGAQAIDYDALHQARFAEDRTIWGDLPGDTGVRLFPLSRTAAQPVQIALVDKGRATPLRYDPAMFDAPDSNPVKKLPPDAGFAGFRIMNAARDGDWLSFLGASYFRAPSPQKQFGLSARAIAINTSLQGKEEFPRFTHFWLERTGDSSVTIHALLDGASITGAFRFVSSLGKDGVRQDVTAALFPRRAIPELGLMPMTSMFWYDQANRRQGTDWRPEIHDSDMLSIASGDGSVHARPLVNPAMPQISAFAERDPKGFGLLQRDRDFAHYQDDGVFYDRRPSLWAIPARPLGAGQVRLYSFPTDSEYTDNVAAYWTPDAAPVPGRRIDLAYRLDWSAAQNPAGTALARVANVWRGRGDQPDAQRLVVDFADVPDGVRPDVWTDVTGGRLIKAAGYPVLGQPGLYRAVIDLAANAGVQSEVRLQLRSAGRVLSEYVHYPITG</sequence>
<dbReference type="STRING" id="1192759.GCA_000277525_02164"/>
<organism evidence="5 6">
    <name type="scientific">Sphingobium xenophagum</name>
    <dbReference type="NCBI Taxonomy" id="121428"/>
    <lineage>
        <taxon>Bacteria</taxon>
        <taxon>Pseudomonadati</taxon>
        <taxon>Pseudomonadota</taxon>
        <taxon>Alphaproteobacteria</taxon>
        <taxon>Sphingomonadales</taxon>
        <taxon>Sphingomonadaceae</taxon>
        <taxon>Sphingobium</taxon>
    </lineage>
</organism>
<dbReference type="InterPro" id="IPR014718">
    <property type="entry name" value="GH-type_carb-bd"/>
</dbReference>
<dbReference type="Proteomes" id="UP000290975">
    <property type="component" value="Unassembled WGS sequence"/>
</dbReference>
<evidence type="ECO:0000256" key="1">
    <source>
        <dbReference type="ARBA" id="ARBA00004418"/>
    </source>
</evidence>
<accession>A0A401J591</accession>
<comment type="subcellular location">
    <subcellularLocation>
        <location evidence="1">Periplasm</location>
    </subcellularLocation>
</comment>
<evidence type="ECO:0000313" key="5">
    <source>
        <dbReference type="EMBL" id="GBH31832.1"/>
    </source>
</evidence>
<feature type="signal peptide" evidence="3">
    <location>
        <begin position="1"/>
        <end position="39"/>
    </location>
</feature>
<keyword evidence="6" id="KW-1185">Reference proteome</keyword>
<dbReference type="SUPFAM" id="SSF74650">
    <property type="entry name" value="Galactose mutarotase-like"/>
    <property type="match status" value="1"/>
</dbReference>
<comment type="caution">
    <text evidence="5">The sequence shown here is derived from an EMBL/GenBank/DDBJ whole genome shotgun (WGS) entry which is preliminary data.</text>
</comment>
<dbReference type="SUPFAM" id="SSF81296">
    <property type="entry name" value="E set domains"/>
    <property type="match status" value="1"/>
</dbReference>
<gene>
    <name evidence="5" type="ORF">MBESOW_P3093</name>
</gene>
<dbReference type="GO" id="GO:0051274">
    <property type="term" value="P:beta-glucan biosynthetic process"/>
    <property type="evidence" value="ECO:0007669"/>
    <property type="project" value="TreeGrafter"/>
</dbReference>
<dbReference type="GO" id="GO:0003824">
    <property type="term" value="F:catalytic activity"/>
    <property type="evidence" value="ECO:0007669"/>
    <property type="project" value="InterPro"/>
</dbReference>
<dbReference type="AlphaFoldDB" id="A0A401J591"/>
<dbReference type="InterPro" id="IPR014438">
    <property type="entry name" value="Glucan_biosyn_MdoG/MdoD"/>
</dbReference>
<dbReference type="GO" id="GO:0030288">
    <property type="term" value="C:outer membrane-bounded periplasmic space"/>
    <property type="evidence" value="ECO:0007669"/>
    <property type="project" value="TreeGrafter"/>
</dbReference>
<evidence type="ECO:0000256" key="2">
    <source>
        <dbReference type="ARBA" id="ARBA00022729"/>
    </source>
</evidence>
<reference evidence="5 6" key="1">
    <citation type="submission" date="2014-12" db="EMBL/GenBank/DDBJ databases">
        <title>Whole genome sequencing of Sphingobium xenophagum OW59.</title>
        <authorList>
            <person name="Ohta Y."/>
            <person name="Nishi S."/>
            <person name="Hatada Y."/>
        </authorList>
    </citation>
    <scope>NUCLEOTIDE SEQUENCE [LARGE SCALE GENOMIC DNA]</scope>
    <source>
        <strain evidence="5 6">OW59</strain>
    </source>
</reference>
<dbReference type="EMBL" id="BBQY01000022">
    <property type="protein sequence ID" value="GBH31832.1"/>
    <property type="molecule type" value="Genomic_DNA"/>
</dbReference>
<dbReference type="PANTHER" id="PTHR30504:SF3">
    <property type="entry name" value="GLUCANS BIOSYNTHESIS PROTEIN D"/>
    <property type="match status" value="1"/>
</dbReference>
<protein>
    <submittedName>
        <fullName evidence="5">Periplasmic glucans biosynthesis protein</fullName>
    </submittedName>
</protein>
<dbReference type="InterPro" id="IPR011013">
    <property type="entry name" value="Gal_mutarotase_sf_dom"/>
</dbReference>